<dbReference type="NCBIfam" id="TIGR00705">
    <property type="entry name" value="SppA_67K"/>
    <property type="match status" value="1"/>
</dbReference>
<keyword evidence="9" id="KW-1185">Reference proteome</keyword>
<dbReference type="GO" id="GO:0016020">
    <property type="term" value="C:membrane"/>
    <property type="evidence" value="ECO:0007669"/>
    <property type="project" value="UniProtKB-SubCell"/>
</dbReference>
<comment type="subcellular location">
    <subcellularLocation>
        <location evidence="1">Membrane</location>
    </subcellularLocation>
</comment>
<dbReference type="EMBL" id="PKPP01007614">
    <property type="protein sequence ID" value="PWA52912.1"/>
    <property type="molecule type" value="Genomic_DNA"/>
</dbReference>
<protein>
    <submittedName>
        <fullName evidence="8">Signal peptide peptidase</fullName>
    </submittedName>
</protein>
<dbReference type="Proteomes" id="UP000245207">
    <property type="component" value="Unassembled WGS sequence"/>
</dbReference>
<dbReference type="InterPro" id="IPR047217">
    <property type="entry name" value="S49_SppA_67K_type_N"/>
</dbReference>
<comment type="caution">
    <text evidence="8">The sequence shown here is derived from an EMBL/GenBank/DDBJ whole genome shotgun (WGS) entry which is preliminary data.</text>
</comment>
<keyword evidence="5" id="KW-0720">Serine protease</keyword>
<dbReference type="OrthoDB" id="45421at2759"/>
<gene>
    <name evidence="8" type="ORF">CTI12_AA450110</name>
</gene>
<dbReference type="GO" id="GO:0008236">
    <property type="term" value="F:serine-type peptidase activity"/>
    <property type="evidence" value="ECO:0007669"/>
    <property type="project" value="UniProtKB-KW"/>
</dbReference>
<evidence type="ECO:0000259" key="7">
    <source>
        <dbReference type="Pfam" id="PF01343"/>
    </source>
</evidence>
<reference evidence="8 9" key="1">
    <citation type="journal article" date="2018" name="Mol. Plant">
        <title>The genome of Artemisia annua provides insight into the evolution of Asteraceae family and artemisinin biosynthesis.</title>
        <authorList>
            <person name="Shen Q."/>
            <person name="Zhang L."/>
            <person name="Liao Z."/>
            <person name="Wang S."/>
            <person name="Yan T."/>
            <person name="Shi P."/>
            <person name="Liu M."/>
            <person name="Fu X."/>
            <person name="Pan Q."/>
            <person name="Wang Y."/>
            <person name="Lv Z."/>
            <person name="Lu X."/>
            <person name="Zhang F."/>
            <person name="Jiang W."/>
            <person name="Ma Y."/>
            <person name="Chen M."/>
            <person name="Hao X."/>
            <person name="Li L."/>
            <person name="Tang Y."/>
            <person name="Lv G."/>
            <person name="Zhou Y."/>
            <person name="Sun X."/>
            <person name="Brodelius P.E."/>
            <person name="Rose J.K.C."/>
            <person name="Tang K."/>
        </authorList>
    </citation>
    <scope>NUCLEOTIDE SEQUENCE [LARGE SCALE GENOMIC DNA]</scope>
    <source>
        <strain evidence="9">cv. Huhao1</strain>
        <tissue evidence="8">Leaf</tissue>
    </source>
</reference>
<feature type="domain" description="Peptidase S49" evidence="7">
    <location>
        <begin position="228"/>
        <end position="378"/>
    </location>
</feature>
<name>A0A2U1LV87_ARTAN</name>
<evidence type="ECO:0000256" key="6">
    <source>
        <dbReference type="ARBA" id="ARBA00023136"/>
    </source>
</evidence>
<dbReference type="CDD" id="cd07023">
    <property type="entry name" value="S49_Sppa_N_C"/>
    <property type="match status" value="2"/>
</dbReference>
<dbReference type="InterPro" id="IPR047272">
    <property type="entry name" value="S49_SppA_C"/>
</dbReference>
<dbReference type="InterPro" id="IPR004634">
    <property type="entry name" value="Pept_S49_pIV"/>
</dbReference>
<evidence type="ECO:0000256" key="5">
    <source>
        <dbReference type="ARBA" id="ARBA00022825"/>
    </source>
</evidence>
<dbReference type="InterPro" id="IPR004635">
    <property type="entry name" value="Pept_S49_SppA"/>
</dbReference>
<evidence type="ECO:0000313" key="9">
    <source>
        <dbReference type="Proteomes" id="UP000245207"/>
    </source>
</evidence>
<evidence type="ECO:0000256" key="4">
    <source>
        <dbReference type="ARBA" id="ARBA00022801"/>
    </source>
</evidence>
<dbReference type="Pfam" id="PF01343">
    <property type="entry name" value="Peptidase_S49"/>
    <property type="match status" value="4"/>
</dbReference>
<comment type="similarity">
    <text evidence="2">Belongs to the peptidase S49 family.</text>
</comment>
<evidence type="ECO:0000313" key="8">
    <source>
        <dbReference type="EMBL" id="PWA52912.1"/>
    </source>
</evidence>
<evidence type="ECO:0000256" key="1">
    <source>
        <dbReference type="ARBA" id="ARBA00004370"/>
    </source>
</evidence>
<accession>A0A2U1LV87</accession>
<dbReference type="Gene3D" id="6.20.330.10">
    <property type="match status" value="1"/>
</dbReference>
<evidence type="ECO:0000256" key="2">
    <source>
        <dbReference type="ARBA" id="ARBA00008683"/>
    </source>
</evidence>
<feature type="domain" description="Peptidase S49" evidence="7">
    <location>
        <begin position="803"/>
        <end position="951"/>
    </location>
</feature>
<keyword evidence="6" id="KW-0472">Membrane</keyword>
<dbReference type="STRING" id="35608.A0A2U1LV87"/>
<dbReference type="NCBIfam" id="TIGR00706">
    <property type="entry name" value="SppA_dom"/>
    <property type="match status" value="2"/>
</dbReference>
<dbReference type="Gene3D" id="3.90.226.10">
    <property type="entry name" value="2-enoyl-CoA Hydratase, Chain A, domain 1"/>
    <property type="match status" value="6"/>
</dbReference>
<dbReference type="CDD" id="cd07018">
    <property type="entry name" value="S49_SppA_67K_type"/>
    <property type="match status" value="2"/>
</dbReference>
<dbReference type="InterPro" id="IPR029045">
    <property type="entry name" value="ClpP/crotonase-like_dom_sf"/>
</dbReference>
<dbReference type="PANTHER" id="PTHR33209">
    <property type="entry name" value="PROTEASE 4"/>
    <property type="match status" value="1"/>
</dbReference>
<proteinExistence type="inferred from homology"/>
<dbReference type="GO" id="GO:0006465">
    <property type="term" value="P:signal peptide processing"/>
    <property type="evidence" value="ECO:0007669"/>
    <property type="project" value="InterPro"/>
</dbReference>
<dbReference type="PANTHER" id="PTHR33209:SF1">
    <property type="entry name" value="PEPTIDASE S49 DOMAIN-CONTAINING PROTEIN"/>
    <property type="match status" value="1"/>
</dbReference>
<feature type="domain" description="Peptidase S49" evidence="7">
    <location>
        <begin position="1054"/>
        <end position="1204"/>
    </location>
</feature>
<sequence>MGLKERMCGKSGFEFQLENKFNSTSKPIRTQEAAWKRIGNPETVKILHTKRFADSGNVLETFRWRFDDVSVPITFPNGNASLNGVSVHQPPRGIMLNCPSDIKLDVSDTNHDDNDKVKSELDNNHDEYPSGEFEYKNLGAWKSFMVKLRVLIAYQRVRQGSVLHIKLRGKISDQVKGRFSSGLSLPQICENLIKAAYDPRISGIYLHIETLKCGWAKAEEIRRHILDFRKSGKFIVAYATEWQELEYYIGSVCDELYAPPSSYFMLYGLTQRASFLGGVFEKIGVEPQVVRIGKYKSYGDRIVRKNMSEENREMLTKVLDNIYWNWVDKISQAKGKKKEEIETFINEGVYHIEKLKEDGWITDIKYDDEVRSMLKKRLGIAEKKKLPLVAYKKYSKVGKSTLGLSGGKDKIAVIRASGGINRVEGSFFSPSSGIIAEKFIEKIRKVRESKQYKAVIIRIDSPGGEALASDLMWREISLLAESKPVIASMSDVAASGGYYMAMAAHTIVSENLTITGSIGVVRSKFNFGKLYEKIGFNKEVISKGQFSEVNTSHRSFRPEEEKLFADSTQKIYKEFRDKAACSRSMTEDKMEEIAQGRVWTGNDAASRGLVDAIGGFSRAVAIAKHKANIPQDKKVTLVELSKPSLSFKKILFNVGISAIGLNQLQDGLASSDRVQAYRNKDNCELKSEMDSVGGLKGDDNLEYPSGEFEFKKRGAWKTIMVKLRTLIACQRVSKGSVLNIKLRGKITDQVKGRFSSGLSLPQICENLIKAAYDPRICGVYLHIETLKCGWAKVEEIRRHILDFRKSGKFIVAYAPVWHEMEYYLGCVCDELYAPPSAYFSLYGLTREATFLGGVFEKIGVEPQVERIGKYKSFGDLISRKDISEENREVLTTLLDNIYENWVDKVSLAKGKKKEDIESFINAGVYQIEKLKEDGWITDIKYEDEVTSMLKTRLRIAEKKKLPIVAYKKYSKVKKGTLGLSGGKEKIAVIRASGGISRVHGSFFSPNSGIIAEKFIEKIRRVRESKRYKAVIIRIDSPGGDAQASDLMWREISLLAESKPVIASMVDVAASGGYCMAMAAHAIVSENLTLTGSIGVVRSKFNLGKLYEKIGYNEVIISKGQFSELNASHRSFRPEEKKLFVESTQFMYKEFRDKAASSRSMSVDKMEEIAQGRVWTGNDAASRGLVDAIGGFSRAVAIAKHKAKIPQNKKVTLVELSKPSLSLRKFLISIGTSAIGLKQLQDGLGSSDGVTLVELSKPSLSMSIENFLSSLGTSALVLKNLQDGLGSSGGVQARMDRIMFQGSEGSSFADPVFKLLKNYITSL</sequence>
<feature type="domain" description="Peptidase S49" evidence="7">
    <location>
        <begin position="479"/>
        <end position="629"/>
    </location>
</feature>
<dbReference type="SUPFAM" id="SSF52096">
    <property type="entry name" value="ClpP/crotonase"/>
    <property type="match status" value="4"/>
</dbReference>
<evidence type="ECO:0000256" key="3">
    <source>
        <dbReference type="ARBA" id="ARBA00022670"/>
    </source>
</evidence>
<keyword evidence="3" id="KW-0645">Protease</keyword>
<dbReference type="InterPro" id="IPR002142">
    <property type="entry name" value="Peptidase_S49"/>
</dbReference>
<keyword evidence="4" id="KW-0378">Hydrolase</keyword>
<organism evidence="8 9">
    <name type="scientific">Artemisia annua</name>
    <name type="common">Sweet wormwood</name>
    <dbReference type="NCBI Taxonomy" id="35608"/>
    <lineage>
        <taxon>Eukaryota</taxon>
        <taxon>Viridiplantae</taxon>
        <taxon>Streptophyta</taxon>
        <taxon>Embryophyta</taxon>
        <taxon>Tracheophyta</taxon>
        <taxon>Spermatophyta</taxon>
        <taxon>Magnoliopsida</taxon>
        <taxon>eudicotyledons</taxon>
        <taxon>Gunneridae</taxon>
        <taxon>Pentapetalae</taxon>
        <taxon>asterids</taxon>
        <taxon>campanulids</taxon>
        <taxon>Asterales</taxon>
        <taxon>Asteraceae</taxon>
        <taxon>Asteroideae</taxon>
        <taxon>Anthemideae</taxon>
        <taxon>Artemisiinae</taxon>
        <taxon>Artemisia</taxon>
    </lineage>
</organism>